<feature type="domain" description="GerMN" evidence="3">
    <location>
        <begin position="99"/>
        <end position="188"/>
    </location>
</feature>
<dbReference type="InterPro" id="IPR019606">
    <property type="entry name" value="GerMN"/>
</dbReference>
<gene>
    <name evidence="4" type="ORF">NE398_02525</name>
</gene>
<dbReference type="Proteomes" id="UP001141183">
    <property type="component" value="Unassembled WGS sequence"/>
</dbReference>
<evidence type="ECO:0000256" key="2">
    <source>
        <dbReference type="SAM" id="SignalP"/>
    </source>
</evidence>
<dbReference type="Pfam" id="PF10646">
    <property type="entry name" value="Germane"/>
    <property type="match status" value="1"/>
</dbReference>
<feature type="compositionally biased region" description="Basic and acidic residues" evidence="1">
    <location>
        <begin position="48"/>
        <end position="60"/>
    </location>
</feature>
<evidence type="ECO:0000313" key="4">
    <source>
        <dbReference type="EMBL" id="MDC4239047.1"/>
    </source>
</evidence>
<protein>
    <submittedName>
        <fullName evidence="4">GerMN domain-containing protein</fullName>
    </submittedName>
</protein>
<proteinExistence type="predicted"/>
<reference evidence="4" key="1">
    <citation type="submission" date="2022-05" db="EMBL/GenBank/DDBJ databases">
        <title>Draft genome sequence of Clostridium tertium strain CP3 isolated from Peru.</title>
        <authorList>
            <person name="Hurtado R."/>
            <person name="Lima L."/>
            <person name="Sousa T."/>
            <person name="Jaiswal A.K."/>
            <person name="Tiwari S."/>
            <person name="Maturrano L."/>
            <person name="Brenig B."/>
            <person name="Azevedo V."/>
        </authorList>
    </citation>
    <scope>NUCLEOTIDE SEQUENCE</scope>
    <source>
        <strain evidence="4">CP3</strain>
    </source>
</reference>
<evidence type="ECO:0000256" key="1">
    <source>
        <dbReference type="SAM" id="MobiDB-lite"/>
    </source>
</evidence>
<feature type="region of interest" description="Disordered" evidence="1">
    <location>
        <begin position="29"/>
        <end position="65"/>
    </location>
</feature>
<name>A0A9X4AZR3_9CLOT</name>
<dbReference type="PROSITE" id="PS51257">
    <property type="entry name" value="PROKAR_LIPOPROTEIN"/>
    <property type="match status" value="1"/>
</dbReference>
<comment type="caution">
    <text evidence="4">The sequence shown here is derived from an EMBL/GenBank/DDBJ whole genome shotgun (WGS) entry which is preliminary data.</text>
</comment>
<dbReference type="EMBL" id="JAMRYU010000002">
    <property type="protein sequence ID" value="MDC4239047.1"/>
    <property type="molecule type" value="Genomic_DNA"/>
</dbReference>
<keyword evidence="2" id="KW-0732">Signal</keyword>
<dbReference type="AlphaFoldDB" id="A0A9X4AZR3"/>
<dbReference type="RefSeq" id="WP_008678447.1">
    <property type="nucleotide sequence ID" value="NZ_BAAACM010000015.1"/>
</dbReference>
<evidence type="ECO:0000313" key="5">
    <source>
        <dbReference type="Proteomes" id="UP001141183"/>
    </source>
</evidence>
<feature type="signal peptide" evidence="2">
    <location>
        <begin position="1"/>
        <end position="25"/>
    </location>
</feature>
<feature type="compositionally biased region" description="Low complexity" evidence="1">
    <location>
        <begin position="29"/>
        <end position="42"/>
    </location>
</feature>
<sequence>MKKRILAILISLSIPFSIISCGAEANNNKNNTASNISNNESTITDEEDKNKDSNQSDKYDTNNSNEITTDDANIYYYDVVTDKIVYINKTIEIKDKAVATALVNELKKNPSEEIASALNSDISLNSAKVDSENDTIKLDFSSNFVEAQNLGSGPESSTLTAICNTFGDYFNVSKVIITLDGKPYTSGHISMKDGDTFKVDLNNTLELTK</sequence>
<feature type="chain" id="PRO_5040819130" evidence="2">
    <location>
        <begin position="26"/>
        <end position="209"/>
    </location>
</feature>
<dbReference type="SMART" id="SM00909">
    <property type="entry name" value="Germane"/>
    <property type="match status" value="1"/>
</dbReference>
<evidence type="ECO:0000259" key="3">
    <source>
        <dbReference type="SMART" id="SM00909"/>
    </source>
</evidence>
<organism evidence="4 5">
    <name type="scientific">Clostridium tertium</name>
    <dbReference type="NCBI Taxonomy" id="1559"/>
    <lineage>
        <taxon>Bacteria</taxon>
        <taxon>Bacillati</taxon>
        <taxon>Bacillota</taxon>
        <taxon>Clostridia</taxon>
        <taxon>Eubacteriales</taxon>
        <taxon>Clostridiaceae</taxon>
        <taxon>Clostridium</taxon>
    </lineage>
</organism>
<dbReference type="GeneID" id="93044091"/>
<keyword evidence="5" id="KW-1185">Reference proteome</keyword>
<accession>A0A9X4AZR3</accession>